<dbReference type="AlphaFoldDB" id="A0A2A4FQE3"/>
<dbReference type="PANTHER" id="PTHR43162">
    <property type="match status" value="1"/>
</dbReference>
<comment type="caution">
    <text evidence="2">The sequence shown here is derived from an EMBL/GenBank/DDBJ whole genome shotgun (WGS) entry which is preliminary data.</text>
</comment>
<name>A0A2A4FQE3_9SPHN</name>
<evidence type="ECO:0000313" key="3">
    <source>
        <dbReference type="Proteomes" id="UP000218934"/>
    </source>
</evidence>
<dbReference type="Pfam" id="PF05368">
    <property type="entry name" value="NmrA"/>
    <property type="match status" value="1"/>
</dbReference>
<dbReference type="OrthoDB" id="6434603at2"/>
<proteinExistence type="predicted"/>
<evidence type="ECO:0000313" key="2">
    <source>
        <dbReference type="EMBL" id="PCE40975.1"/>
    </source>
</evidence>
<dbReference type="PANTHER" id="PTHR43162:SF1">
    <property type="entry name" value="PRESTALK A DIFFERENTIATION PROTEIN A"/>
    <property type="match status" value="1"/>
</dbReference>
<dbReference type="EMBL" id="NWUF01000020">
    <property type="protein sequence ID" value="PCE40975.1"/>
    <property type="molecule type" value="Genomic_DNA"/>
</dbReference>
<dbReference type="KEGG" id="rdi:CMV14_15495"/>
<dbReference type="InterPro" id="IPR051604">
    <property type="entry name" value="Ergot_Alk_Oxidoreductase"/>
</dbReference>
<evidence type="ECO:0000259" key="1">
    <source>
        <dbReference type="Pfam" id="PF05368"/>
    </source>
</evidence>
<gene>
    <name evidence="2" type="ORF">COO09_17405</name>
</gene>
<dbReference type="RefSeq" id="WP_066969440.1">
    <property type="nucleotide sequence ID" value="NZ_CP023449.1"/>
</dbReference>
<feature type="domain" description="NmrA-like" evidence="1">
    <location>
        <begin position="3"/>
        <end position="262"/>
    </location>
</feature>
<dbReference type="SUPFAM" id="SSF51735">
    <property type="entry name" value="NAD(P)-binding Rossmann-fold domains"/>
    <property type="match status" value="1"/>
</dbReference>
<accession>A0A2A4FQE3</accession>
<dbReference type="InterPro" id="IPR008030">
    <property type="entry name" value="NmrA-like"/>
</dbReference>
<reference evidence="2 3" key="1">
    <citation type="submission" date="2017-09" db="EMBL/GenBank/DDBJ databases">
        <title>The Catabolism of 3,6-Dichlorosalicylic acid is Initiated by the Cytochrome P450 Monooxygenase DsmABC in Rhizorhabdus dicambivorans Ndbn-20.</title>
        <authorList>
            <person name="Na L."/>
        </authorList>
    </citation>
    <scope>NUCLEOTIDE SEQUENCE [LARGE SCALE GENOMIC DNA]</scope>
    <source>
        <strain evidence="2 3">Ndbn-20m</strain>
    </source>
</reference>
<dbReference type="InterPro" id="IPR036291">
    <property type="entry name" value="NAD(P)-bd_dom_sf"/>
</dbReference>
<dbReference type="Gene3D" id="3.40.50.720">
    <property type="entry name" value="NAD(P)-binding Rossmann-like Domain"/>
    <property type="match status" value="1"/>
</dbReference>
<organism evidence="2 3">
    <name type="scientific">Rhizorhabdus dicambivorans</name>
    <dbReference type="NCBI Taxonomy" id="1850238"/>
    <lineage>
        <taxon>Bacteria</taxon>
        <taxon>Pseudomonadati</taxon>
        <taxon>Pseudomonadota</taxon>
        <taxon>Alphaproteobacteria</taxon>
        <taxon>Sphingomonadales</taxon>
        <taxon>Sphingomonadaceae</taxon>
        <taxon>Rhizorhabdus</taxon>
    </lineage>
</organism>
<keyword evidence="3" id="KW-1185">Reference proteome</keyword>
<dbReference type="Proteomes" id="UP000218934">
    <property type="component" value="Unassembled WGS sequence"/>
</dbReference>
<sequence length="306" mass="33961">MAELVTVFSASARPGMAQLGALRQAGYRVRAVSRRDHPGFEGCERVWADLDDPASLVSACAGSDYVLFTSPSFTDRAKSPEQAGALGRAAKEAGVRRLIYNTTSWHPEEITGVPTMDELFRRVSALRESGVPLTVVRPSLFMDNLLTKWVKPDLLADGVLRYPHREDLEVSWICLDDVARVMIATIADESFAGQTIDVGGPETLTPPQVCALLSERLGRPIRYERITARQFGERLYGLFRDVLGPGAETYVADMEQHYLFKNATNPFLVPMEAMQARLGIRMTPMRDWLARQDWTDAREPVGSVSG</sequence>
<protein>
    <recommendedName>
        <fullName evidence="1">NmrA-like domain-containing protein</fullName>
    </recommendedName>
</protein>